<feature type="domain" description="Pyruvate flavodoxin/ferredoxin oxidoreductase pyrimidine binding" evidence="2">
    <location>
        <begin position="16"/>
        <end position="196"/>
    </location>
</feature>
<dbReference type="InterPro" id="IPR009014">
    <property type="entry name" value="Transketo_C/PFOR_II"/>
</dbReference>
<dbReference type="EMBL" id="PFLC01000028">
    <property type="protein sequence ID" value="PIY62740.1"/>
    <property type="molecule type" value="Genomic_DNA"/>
</dbReference>
<name>A0A2M7Q9Y9_9BACT</name>
<feature type="domain" description="Pyruvate:ferredoxin oxidoreductase core" evidence="3">
    <location>
        <begin position="273"/>
        <end position="356"/>
    </location>
</feature>
<dbReference type="InterPro" id="IPR033412">
    <property type="entry name" value="PFOR_II"/>
</dbReference>
<proteinExistence type="predicted"/>
<dbReference type="Pfam" id="PF17147">
    <property type="entry name" value="PFOR_II"/>
    <property type="match status" value="1"/>
</dbReference>
<dbReference type="GO" id="GO:0016491">
    <property type="term" value="F:oxidoreductase activity"/>
    <property type="evidence" value="ECO:0007669"/>
    <property type="project" value="UniProtKB-KW"/>
</dbReference>
<dbReference type="InterPro" id="IPR002880">
    <property type="entry name" value="Pyrv_Fd/Flavodoxin_OxRdtase_N"/>
</dbReference>
<dbReference type="InterPro" id="IPR029061">
    <property type="entry name" value="THDP-binding"/>
</dbReference>
<keyword evidence="1" id="KW-0560">Oxidoreductase</keyword>
<reference evidence="5" key="1">
    <citation type="submission" date="2017-09" db="EMBL/GenBank/DDBJ databases">
        <title>Depth-based differentiation of microbial function through sediment-hosted aquifers and enrichment of novel symbionts in the deep terrestrial subsurface.</title>
        <authorList>
            <person name="Probst A.J."/>
            <person name="Ladd B."/>
            <person name="Jarett J.K."/>
            <person name="Geller-Mcgrath D.E."/>
            <person name="Sieber C.M.K."/>
            <person name="Emerson J.B."/>
            <person name="Anantharaman K."/>
            <person name="Thomas B.C."/>
            <person name="Malmstrom R."/>
            <person name="Stieglmeier M."/>
            <person name="Klingl A."/>
            <person name="Woyke T."/>
            <person name="Ryan C.M."/>
            <person name="Banfield J.F."/>
        </authorList>
    </citation>
    <scope>NUCLEOTIDE SEQUENCE [LARGE SCALE GENOMIC DNA]</scope>
</reference>
<sequence>MAEKKFLLGNEVAGRAARAAGARAMYGYPITPASEIMHYWARETGSEAGQKDGLVFQQAEDEIGASFMLLGGVLAGTRAFTATAGPGHVLMQDAFSMAEAMRLPVVAYVMQRGGPSTSTVIYSQQEVTLACFGGNGNGFRVVYSPSTLQELFDYGIKSFNTAWKWRFPTFMLGDGYSAKMMGEVEVYSPAERGIEMVPTEPYLLGERRLTDLSRVMPSPEIEVRSDGGVEYVCLRNCLNLEEETLAVNTEIKAAWDRMAIEATEHELYGQDGARTVIVAHGLVAAAARSAIDSSGDAHGGTSLFRPITLNPFPAQALRRAVERAERIVVAESAYNQLGRLVKDALYGHSSVPIVEFFRPSFSILPDDLIDLLAGQLTS</sequence>
<comment type="caution">
    <text evidence="4">The sequence shown here is derived from an EMBL/GenBank/DDBJ whole genome shotgun (WGS) entry which is preliminary data.</text>
</comment>
<organism evidence="4 5">
    <name type="scientific">Candidatus Uhrbacteria bacterium CG_4_10_14_0_8_um_filter_58_22</name>
    <dbReference type="NCBI Taxonomy" id="1975029"/>
    <lineage>
        <taxon>Bacteria</taxon>
        <taxon>Candidatus Uhriibacteriota</taxon>
    </lineage>
</organism>
<evidence type="ECO:0000313" key="4">
    <source>
        <dbReference type="EMBL" id="PIY62740.1"/>
    </source>
</evidence>
<protein>
    <submittedName>
        <fullName evidence="4">Ferredoxin oxidoreductase</fullName>
    </submittedName>
</protein>
<evidence type="ECO:0000256" key="1">
    <source>
        <dbReference type="ARBA" id="ARBA00023002"/>
    </source>
</evidence>
<evidence type="ECO:0000259" key="3">
    <source>
        <dbReference type="Pfam" id="PF17147"/>
    </source>
</evidence>
<dbReference type="Gene3D" id="3.40.50.920">
    <property type="match status" value="1"/>
</dbReference>
<evidence type="ECO:0000313" key="5">
    <source>
        <dbReference type="Proteomes" id="UP000230973"/>
    </source>
</evidence>
<dbReference type="SUPFAM" id="SSF52518">
    <property type="entry name" value="Thiamin diphosphate-binding fold (THDP-binding)"/>
    <property type="match status" value="1"/>
</dbReference>
<dbReference type="AlphaFoldDB" id="A0A2M7Q9Y9"/>
<evidence type="ECO:0000259" key="2">
    <source>
        <dbReference type="Pfam" id="PF01855"/>
    </source>
</evidence>
<dbReference type="PANTHER" id="PTHR32154:SF20">
    <property type="entry name" value="2-OXOGLUTARATE OXIDOREDUCTASE SUBUNIT KORA"/>
    <property type="match status" value="1"/>
</dbReference>
<dbReference type="Gene3D" id="3.40.50.970">
    <property type="match status" value="1"/>
</dbReference>
<dbReference type="SUPFAM" id="SSF52922">
    <property type="entry name" value="TK C-terminal domain-like"/>
    <property type="match status" value="1"/>
</dbReference>
<accession>A0A2M7Q9Y9</accession>
<dbReference type="InterPro" id="IPR050722">
    <property type="entry name" value="Pyruvate:ferred/Flavod_OxRd"/>
</dbReference>
<gene>
    <name evidence="4" type="ORF">COY93_02455</name>
</gene>
<dbReference type="GO" id="GO:0006979">
    <property type="term" value="P:response to oxidative stress"/>
    <property type="evidence" value="ECO:0007669"/>
    <property type="project" value="TreeGrafter"/>
</dbReference>
<dbReference type="Pfam" id="PF01855">
    <property type="entry name" value="POR_N"/>
    <property type="match status" value="1"/>
</dbReference>
<dbReference type="PANTHER" id="PTHR32154">
    <property type="entry name" value="PYRUVATE-FLAVODOXIN OXIDOREDUCTASE-RELATED"/>
    <property type="match status" value="1"/>
</dbReference>
<dbReference type="CDD" id="cd07034">
    <property type="entry name" value="TPP_PYR_PFOR_IOR-alpha_like"/>
    <property type="match status" value="1"/>
</dbReference>
<dbReference type="Proteomes" id="UP000230973">
    <property type="component" value="Unassembled WGS sequence"/>
</dbReference>